<feature type="domain" description="Glycosyl transferase family 1" evidence="3">
    <location>
        <begin position="185"/>
        <end position="327"/>
    </location>
</feature>
<evidence type="ECO:0000256" key="2">
    <source>
        <dbReference type="ARBA" id="ARBA00022679"/>
    </source>
</evidence>
<dbReference type="KEGG" id="afo:Afer_0743"/>
<dbReference type="PANTHER" id="PTHR46401:SF2">
    <property type="entry name" value="GLYCOSYLTRANSFERASE WBBK-RELATED"/>
    <property type="match status" value="1"/>
</dbReference>
<evidence type="ECO:0000259" key="3">
    <source>
        <dbReference type="Pfam" id="PF00534"/>
    </source>
</evidence>
<dbReference type="Pfam" id="PF00534">
    <property type="entry name" value="Glycos_transf_1"/>
    <property type="match status" value="1"/>
</dbReference>
<accession>C7LY85</accession>
<keyword evidence="2 5" id="KW-0808">Transferase</keyword>
<dbReference type="SUPFAM" id="SSF53756">
    <property type="entry name" value="UDP-Glycosyltransferase/glycogen phosphorylase"/>
    <property type="match status" value="1"/>
</dbReference>
<keyword evidence="6" id="KW-1185">Reference proteome</keyword>
<proteinExistence type="predicted"/>
<dbReference type="CDD" id="cd03809">
    <property type="entry name" value="GT4_MtfB-like"/>
    <property type="match status" value="1"/>
</dbReference>
<dbReference type="RefSeq" id="WP_015798182.1">
    <property type="nucleotide sequence ID" value="NC_013124.1"/>
</dbReference>
<feature type="domain" description="Glycosyltransferase subfamily 4-like N-terminal" evidence="4">
    <location>
        <begin position="15"/>
        <end position="165"/>
    </location>
</feature>
<evidence type="ECO:0000259" key="4">
    <source>
        <dbReference type="Pfam" id="PF13439"/>
    </source>
</evidence>
<reference evidence="5 6" key="1">
    <citation type="journal article" date="2009" name="Stand. Genomic Sci.">
        <title>Complete genome sequence of Acidimicrobium ferrooxidans type strain (ICP).</title>
        <authorList>
            <person name="Clum A."/>
            <person name="Nolan M."/>
            <person name="Lang E."/>
            <person name="Glavina Del Rio T."/>
            <person name="Tice H."/>
            <person name="Copeland A."/>
            <person name="Cheng J.F."/>
            <person name="Lucas S."/>
            <person name="Chen F."/>
            <person name="Bruce D."/>
            <person name="Goodwin L."/>
            <person name="Pitluck S."/>
            <person name="Ivanova N."/>
            <person name="Mavrommatis K."/>
            <person name="Mikhailova N."/>
            <person name="Pati A."/>
            <person name="Chen A."/>
            <person name="Palaniappan K."/>
            <person name="Goker M."/>
            <person name="Spring S."/>
            <person name="Land M."/>
            <person name="Hauser L."/>
            <person name="Chang Y.J."/>
            <person name="Jeffries C.C."/>
            <person name="Chain P."/>
            <person name="Bristow J."/>
            <person name="Eisen J.A."/>
            <person name="Markowitz V."/>
            <person name="Hugenholtz P."/>
            <person name="Kyrpides N.C."/>
            <person name="Klenk H.P."/>
            <person name="Lapidus A."/>
        </authorList>
    </citation>
    <scope>NUCLEOTIDE SEQUENCE [LARGE SCALE GENOMIC DNA]</scope>
    <source>
        <strain evidence="6">DSM 10331 / JCM 15462 / NBRC 103882 / ICP</strain>
    </source>
</reference>
<dbReference type="InterPro" id="IPR028098">
    <property type="entry name" value="Glyco_trans_4-like_N"/>
</dbReference>
<dbReference type="eggNOG" id="COG0438">
    <property type="taxonomic scope" value="Bacteria"/>
</dbReference>
<dbReference type="Gene3D" id="3.40.50.2000">
    <property type="entry name" value="Glycogen Phosphorylase B"/>
    <property type="match status" value="2"/>
</dbReference>
<evidence type="ECO:0000256" key="1">
    <source>
        <dbReference type="ARBA" id="ARBA00022676"/>
    </source>
</evidence>
<gene>
    <name evidence="5" type="ordered locus">Afer_0743</name>
</gene>
<dbReference type="GO" id="GO:0009103">
    <property type="term" value="P:lipopolysaccharide biosynthetic process"/>
    <property type="evidence" value="ECO:0007669"/>
    <property type="project" value="TreeGrafter"/>
</dbReference>
<sequence length="354" mass="37692">MRVDIVVEQLARPAPGGIGVWVREVTPRLARRHAVRLVASRSARLDGVVEGATTVRRMPLPEPIAQRAWDAGLWGADPSADVGLWLSFGGPPIARRPPSVVVVHDVIFLEHPELYTRRGARWHVAQLEAALARATRLVAVDPTVADRLVALGARDRVRVVAPGADHLPPADAEGARAVLARAGVERPYLLVVGTLEPRKNLGRLVEAYQAYRARSFDPVDLVVVGPAGWGDDARRGPGVHVLGTVAAPILAGLLVQARALAYVSLVEGFGLPVVEALHAAVPVVVSTTVPAARFGGVGVDPYDVRSITDGLAAVLDDERARSRLVSEGLLAVEQLRWDRTADALADVLEEVADG</sequence>
<keyword evidence="1" id="KW-0328">Glycosyltransferase</keyword>
<evidence type="ECO:0000313" key="6">
    <source>
        <dbReference type="Proteomes" id="UP000000771"/>
    </source>
</evidence>
<dbReference type="STRING" id="525909.Afer_0743"/>
<dbReference type="PANTHER" id="PTHR46401">
    <property type="entry name" value="GLYCOSYLTRANSFERASE WBBK-RELATED"/>
    <property type="match status" value="1"/>
</dbReference>
<dbReference type="InterPro" id="IPR001296">
    <property type="entry name" value="Glyco_trans_1"/>
</dbReference>
<protein>
    <submittedName>
        <fullName evidence="5">Glycosyl transferase group 1</fullName>
    </submittedName>
</protein>
<dbReference type="AlphaFoldDB" id="C7LY85"/>
<dbReference type="CAZy" id="GT4">
    <property type="family name" value="Glycosyltransferase Family 4"/>
</dbReference>
<dbReference type="EMBL" id="CP001631">
    <property type="protein sequence ID" value="ACU53693.1"/>
    <property type="molecule type" value="Genomic_DNA"/>
</dbReference>
<dbReference type="GO" id="GO:0016757">
    <property type="term" value="F:glycosyltransferase activity"/>
    <property type="evidence" value="ECO:0007669"/>
    <property type="project" value="UniProtKB-KW"/>
</dbReference>
<dbReference type="OrthoDB" id="9801609at2"/>
<organism evidence="5 6">
    <name type="scientific">Acidimicrobium ferrooxidans (strain DSM 10331 / JCM 15462 / NBRC 103882 / ICP)</name>
    <dbReference type="NCBI Taxonomy" id="525909"/>
    <lineage>
        <taxon>Bacteria</taxon>
        <taxon>Bacillati</taxon>
        <taxon>Actinomycetota</taxon>
        <taxon>Acidimicrobiia</taxon>
        <taxon>Acidimicrobiales</taxon>
        <taxon>Acidimicrobiaceae</taxon>
        <taxon>Acidimicrobium</taxon>
    </lineage>
</organism>
<dbReference type="Proteomes" id="UP000000771">
    <property type="component" value="Chromosome"/>
</dbReference>
<evidence type="ECO:0000313" key="5">
    <source>
        <dbReference type="EMBL" id="ACU53693.1"/>
    </source>
</evidence>
<dbReference type="Pfam" id="PF13439">
    <property type="entry name" value="Glyco_transf_4"/>
    <property type="match status" value="1"/>
</dbReference>
<dbReference type="HOGENOM" id="CLU_009583_27_6_11"/>
<name>C7LY85_ACIFD</name>